<dbReference type="EMBL" id="BARU01007010">
    <property type="protein sequence ID" value="GAH40023.1"/>
    <property type="molecule type" value="Genomic_DNA"/>
</dbReference>
<feature type="non-terminal residue" evidence="1">
    <location>
        <position position="43"/>
    </location>
</feature>
<evidence type="ECO:0000313" key="1">
    <source>
        <dbReference type="EMBL" id="GAH40023.1"/>
    </source>
</evidence>
<protein>
    <submittedName>
        <fullName evidence="1">Uncharacterized protein</fullName>
    </submittedName>
</protein>
<dbReference type="AlphaFoldDB" id="X1H431"/>
<reference evidence="1" key="1">
    <citation type="journal article" date="2014" name="Front. Microbiol.">
        <title>High frequency of phylogenetically diverse reductive dehalogenase-homologous genes in deep subseafloor sedimentary metagenomes.</title>
        <authorList>
            <person name="Kawai M."/>
            <person name="Futagami T."/>
            <person name="Toyoda A."/>
            <person name="Takaki Y."/>
            <person name="Nishi S."/>
            <person name="Hori S."/>
            <person name="Arai W."/>
            <person name="Tsubouchi T."/>
            <person name="Morono Y."/>
            <person name="Uchiyama I."/>
            <person name="Ito T."/>
            <person name="Fujiyama A."/>
            <person name="Inagaki F."/>
            <person name="Takami H."/>
        </authorList>
    </citation>
    <scope>NUCLEOTIDE SEQUENCE</scope>
    <source>
        <strain evidence="1">Expedition CK06-06</strain>
    </source>
</reference>
<comment type="caution">
    <text evidence="1">The sequence shown here is derived from an EMBL/GenBank/DDBJ whole genome shotgun (WGS) entry which is preliminary data.</text>
</comment>
<name>X1H431_9ZZZZ</name>
<organism evidence="1">
    <name type="scientific">marine sediment metagenome</name>
    <dbReference type="NCBI Taxonomy" id="412755"/>
    <lineage>
        <taxon>unclassified sequences</taxon>
        <taxon>metagenomes</taxon>
        <taxon>ecological metagenomes</taxon>
    </lineage>
</organism>
<proteinExistence type="predicted"/>
<accession>X1H431</accession>
<gene>
    <name evidence="1" type="ORF">S03H2_13819</name>
</gene>
<sequence>MVAEETVIHNSCGQAITARVIEGVFEVLETMRKDGYRTAIIAN</sequence>